<reference evidence="2 3" key="1">
    <citation type="submission" date="2022-06" db="EMBL/GenBank/DDBJ databases">
        <title>Rhizosaccharibacter gen. nov. sp. nov. KSS12, endophytic bacteria isolated from sugarcane.</title>
        <authorList>
            <person name="Pitiwittayakul N."/>
        </authorList>
    </citation>
    <scope>NUCLEOTIDE SEQUENCE [LARGE SCALE GENOMIC DNA]</scope>
    <source>
        <strain evidence="2 3">KSS12</strain>
    </source>
</reference>
<protein>
    <submittedName>
        <fullName evidence="2">Uncharacterized protein</fullName>
    </submittedName>
</protein>
<gene>
    <name evidence="2" type="ORF">NFI88_08080</name>
</gene>
<dbReference type="RefSeq" id="WP_422919527.1">
    <property type="nucleotide sequence ID" value="NZ_JAMZEJ010000004.1"/>
</dbReference>
<proteinExistence type="predicted"/>
<evidence type="ECO:0000313" key="2">
    <source>
        <dbReference type="EMBL" id="MCQ8240793.1"/>
    </source>
</evidence>
<comment type="caution">
    <text evidence="2">The sequence shown here is derived from an EMBL/GenBank/DDBJ whole genome shotgun (WGS) entry which is preliminary data.</text>
</comment>
<organism evidence="2 3">
    <name type="scientific">Rhizosaccharibacter radicis</name>
    <dbReference type="NCBI Taxonomy" id="2782605"/>
    <lineage>
        <taxon>Bacteria</taxon>
        <taxon>Pseudomonadati</taxon>
        <taxon>Pseudomonadota</taxon>
        <taxon>Alphaproteobacteria</taxon>
        <taxon>Acetobacterales</taxon>
        <taxon>Acetobacteraceae</taxon>
        <taxon>Rhizosaccharibacter</taxon>
    </lineage>
</organism>
<feature type="region of interest" description="Disordered" evidence="1">
    <location>
        <begin position="114"/>
        <end position="135"/>
    </location>
</feature>
<dbReference type="EMBL" id="JAMZEJ010000004">
    <property type="protein sequence ID" value="MCQ8240793.1"/>
    <property type="molecule type" value="Genomic_DNA"/>
</dbReference>
<keyword evidence="3" id="KW-1185">Reference proteome</keyword>
<dbReference type="Proteomes" id="UP001524547">
    <property type="component" value="Unassembled WGS sequence"/>
</dbReference>
<evidence type="ECO:0000256" key="1">
    <source>
        <dbReference type="SAM" id="MobiDB-lite"/>
    </source>
</evidence>
<accession>A0ABT1VYR8</accession>
<evidence type="ECO:0000313" key="3">
    <source>
        <dbReference type="Proteomes" id="UP001524547"/>
    </source>
</evidence>
<name>A0ABT1VYR8_9PROT</name>
<sequence>MRSDLQCWLARRDGGATEEDVADFLRPLVEHEADRSFPELRQLVGGLLVELLEDQPVGDRVWTFIPEGPEDRTDGPLLTPKVATEHLEDGLAAVSRFGRQHGIVCHDPQQDIVHRGALPAPRIPGGGRPLADARS</sequence>